<evidence type="ECO:0000313" key="3">
    <source>
        <dbReference type="Proteomes" id="UP000076532"/>
    </source>
</evidence>
<dbReference type="AlphaFoldDB" id="A0A166WMM2"/>
<keyword evidence="3" id="KW-1185">Reference proteome</keyword>
<accession>A0A166WMM2</accession>
<feature type="compositionally biased region" description="Gly residues" evidence="1">
    <location>
        <begin position="75"/>
        <end position="84"/>
    </location>
</feature>
<gene>
    <name evidence="2" type="ORF">FIBSPDRAFT_847072</name>
</gene>
<organism evidence="2 3">
    <name type="scientific">Athelia psychrophila</name>
    <dbReference type="NCBI Taxonomy" id="1759441"/>
    <lineage>
        <taxon>Eukaryota</taxon>
        <taxon>Fungi</taxon>
        <taxon>Dikarya</taxon>
        <taxon>Basidiomycota</taxon>
        <taxon>Agaricomycotina</taxon>
        <taxon>Agaricomycetes</taxon>
        <taxon>Agaricomycetidae</taxon>
        <taxon>Atheliales</taxon>
        <taxon>Atheliaceae</taxon>
        <taxon>Athelia</taxon>
    </lineage>
</organism>
<name>A0A166WMM2_9AGAM</name>
<evidence type="ECO:0000256" key="1">
    <source>
        <dbReference type="SAM" id="MobiDB-lite"/>
    </source>
</evidence>
<protein>
    <submittedName>
        <fullName evidence="2">Uncharacterized protein</fullName>
    </submittedName>
</protein>
<proteinExistence type="predicted"/>
<feature type="region of interest" description="Disordered" evidence="1">
    <location>
        <begin position="54"/>
        <end position="109"/>
    </location>
</feature>
<reference evidence="2 3" key="1">
    <citation type="journal article" date="2016" name="Mol. Biol. Evol.">
        <title>Comparative Genomics of Early-Diverging Mushroom-Forming Fungi Provides Insights into the Origins of Lignocellulose Decay Capabilities.</title>
        <authorList>
            <person name="Nagy L.G."/>
            <person name="Riley R."/>
            <person name="Tritt A."/>
            <person name="Adam C."/>
            <person name="Daum C."/>
            <person name="Floudas D."/>
            <person name="Sun H."/>
            <person name="Yadav J.S."/>
            <person name="Pangilinan J."/>
            <person name="Larsson K.H."/>
            <person name="Matsuura K."/>
            <person name="Barry K."/>
            <person name="Labutti K."/>
            <person name="Kuo R."/>
            <person name="Ohm R.A."/>
            <person name="Bhattacharya S.S."/>
            <person name="Shirouzu T."/>
            <person name="Yoshinaga Y."/>
            <person name="Martin F.M."/>
            <person name="Grigoriev I.V."/>
            <person name="Hibbett D.S."/>
        </authorList>
    </citation>
    <scope>NUCLEOTIDE SEQUENCE [LARGE SCALE GENOMIC DNA]</scope>
    <source>
        <strain evidence="2 3">CBS 109695</strain>
    </source>
</reference>
<dbReference type="Proteomes" id="UP000076532">
    <property type="component" value="Unassembled WGS sequence"/>
</dbReference>
<dbReference type="EMBL" id="KV417481">
    <property type="protein sequence ID" value="KZP33910.1"/>
    <property type="molecule type" value="Genomic_DNA"/>
</dbReference>
<sequence>MPVTIQMVYYTPAIPLGSAQRSFDVRECKHTPAHYLPRPSPTSIRLRECTHTSAQAPHLHTRMSHAYTPNSIMEGGEGGGGGNGGEREEMATATTTTRRRRSVQLFPCL</sequence>
<evidence type="ECO:0000313" key="2">
    <source>
        <dbReference type="EMBL" id="KZP33910.1"/>
    </source>
</evidence>